<keyword evidence="11" id="KW-1185">Reference proteome</keyword>
<proteinExistence type="inferred from homology"/>
<dbReference type="InterPro" id="IPR025857">
    <property type="entry name" value="MacB_PCD"/>
</dbReference>
<feature type="transmembrane region" description="Helical" evidence="7">
    <location>
        <begin position="872"/>
        <end position="895"/>
    </location>
</feature>
<feature type="domain" description="MacB-like periplasmic core" evidence="9">
    <location>
        <begin position="548"/>
        <end position="799"/>
    </location>
</feature>
<evidence type="ECO:0000256" key="7">
    <source>
        <dbReference type="SAM" id="Phobius"/>
    </source>
</evidence>
<dbReference type="InterPro" id="IPR003838">
    <property type="entry name" value="ABC3_permease_C"/>
</dbReference>
<protein>
    <submittedName>
        <fullName evidence="10">FtsX-like permease family protein</fullName>
    </submittedName>
</protein>
<evidence type="ECO:0000256" key="4">
    <source>
        <dbReference type="ARBA" id="ARBA00022989"/>
    </source>
</evidence>
<keyword evidence="4 7" id="KW-1133">Transmembrane helix</keyword>
<comment type="subcellular location">
    <subcellularLocation>
        <location evidence="1">Cell membrane</location>
        <topology evidence="1">Multi-pass membrane protein</topology>
    </subcellularLocation>
</comment>
<dbReference type="AlphaFoldDB" id="A0A841T7S7"/>
<evidence type="ECO:0000259" key="9">
    <source>
        <dbReference type="Pfam" id="PF12704"/>
    </source>
</evidence>
<dbReference type="GO" id="GO:0022857">
    <property type="term" value="F:transmembrane transporter activity"/>
    <property type="evidence" value="ECO:0007669"/>
    <property type="project" value="TreeGrafter"/>
</dbReference>
<evidence type="ECO:0000313" key="10">
    <source>
        <dbReference type="EMBL" id="MBB6676962.1"/>
    </source>
</evidence>
<dbReference type="PANTHER" id="PTHR30572">
    <property type="entry name" value="MEMBRANE COMPONENT OF TRANSPORTER-RELATED"/>
    <property type="match status" value="1"/>
</dbReference>
<name>A0A841T7S7_9BACL</name>
<feature type="transmembrane region" description="Helical" evidence="7">
    <location>
        <begin position="543"/>
        <end position="562"/>
    </location>
</feature>
<feature type="transmembrane region" description="Helical" evidence="7">
    <location>
        <begin position="930"/>
        <end position="952"/>
    </location>
</feature>
<evidence type="ECO:0000256" key="2">
    <source>
        <dbReference type="ARBA" id="ARBA00022475"/>
    </source>
</evidence>
<dbReference type="Pfam" id="PF12704">
    <property type="entry name" value="MacB_PCD"/>
    <property type="match status" value="1"/>
</dbReference>
<dbReference type="EMBL" id="JACJVN010000024">
    <property type="protein sequence ID" value="MBB6676962.1"/>
    <property type="molecule type" value="Genomic_DNA"/>
</dbReference>
<comment type="caution">
    <text evidence="10">The sequence shown here is derived from an EMBL/GenBank/DDBJ whole genome shotgun (WGS) entry which is preliminary data.</text>
</comment>
<evidence type="ECO:0000256" key="5">
    <source>
        <dbReference type="ARBA" id="ARBA00023136"/>
    </source>
</evidence>
<gene>
    <name evidence="10" type="ORF">H4Q31_06410</name>
</gene>
<feature type="transmembrane region" description="Helical" evidence="7">
    <location>
        <begin position="350"/>
        <end position="376"/>
    </location>
</feature>
<feature type="domain" description="ABC3 transporter permease C-terminal" evidence="8">
    <location>
        <begin position="834"/>
        <end position="947"/>
    </location>
</feature>
<feature type="transmembrane region" description="Helical" evidence="7">
    <location>
        <begin position="822"/>
        <end position="851"/>
    </location>
</feature>
<feature type="domain" description="ABC3 transporter permease C-terminal" evidence="8">
    <location>
        <begin position="315"/>
        <end position="428"/>
    </location>
</feature>
<keyword evidence="5 7" id="KW-0472">Membrane</keyword>
<evidence type="ECO:0000259" key="8">
    <source>
        <dbReference type="Pfam" id="PF02687"/>
    </source>
</evidence>
<dbReference type="Pfam" id="PF02687">
    <property type="entry name" value="FtsX"/>
    <property type="match status" value="2"/>
</dbReference>
<dbReference type="GO" id="GO:0005886">
    <property type="term" value="C:plasma membrane"/>
    <property type="evidence" value="ECO:0007669"/>
    <property type="project" value="UniProtKB-SubCell"/>
</dbReference>
<feature type="transmembrane region" description="Helical" evidence="7">
    <location>
        <begin position="445"/>
        <end position="464"/>
    </location>
</feature>
<reference evidence="10 11" key="1">
    <citation type="submission" date="2020-08" db="EMBL/GenBank/DDBJ databases">
        <title>Cohnella phylogeny.</title>
        <authorList>
            <person name="Dunlap C."/>
        </authorList>
    </citation>
    <scope>NUCLEOTIDE SEQUENCE [LARGE SCALE GENOMIC DNA]</scope>
    <source>
        <strain evidence="10 11">DSM 103658</strain>
    </source>
</reference>
<feature type="transmembrane region" description="Helical" evidence="7">
    <location>
        <begin position="403"/>
        <end position="424"/>
    </location>
</feature>
<evidence type="ECO:0000256" key="6">
    <source>
        <dbReference type="ARBA" id="ARBA00038076"/>
    </source>
</evidence>
<evidence type="ECO:0000256" key="1">
    <source>
        <dbReference type="ARBA" id="ARBA00004651"/>
    </source>
</evidence>
<keyword evidence="3 7" id="KW-0812">Transmembrane</keyword>
<dbReference type="PANTHER" id="PTHR30572:SF4">
    <property type="entry name" value="ABC TRANSPORTER PERMEASE YTRF"/>
    <property type="match status" value="1"/>
</dbReference>
<sequence length="965" mass="106926">MALFVMIIRKMMNNKWLSASLLLGMTISVALVSTMPIYSEAILSRMLVKELQTIQQERGYYPGAYFARVSFAEETPEQRESLLKDMDAYMQGTGAHGFTLPVLETVIQRSTRSIQATPVTGTEEDLKEKRSVRFTSLSGLNEHIQLTDGRMPSGQSEDGVYEVLVTSNGLFKLKTVLGTEFEAISEDTGEKIRFKPVGVFEKKRDDDPYFSNPSLSGFDSAIVVDQSVMDRDFLGANKVSVINNSWNIVLDYSKMELRQVDDFLQTDQEIRNFMKQRISVFQTAYTVPVLDTLDQYDERTSRLKTLMWSLNVPVLIMLAFYMFMVANLIADRQKNEIAVLRSRGAARWQIAAAFFVEGLILSAAAWAVGPFIGLFLTKVLGASNGFLSFVSRAALPVRVSSQAYLYGLAAAGVSLVMLLIPVLLATRASIVGRKQELARQLRTPLWHKLFLDVIFVAIAIYGLYTFRTRLANLKNLGLGSSDLNIDPLQFLVPALFIVGAGLLLLRLYPYLLRIIYWIGRKWWRPGTYATLIQVGRSSSQYQFLMVFLLLTIATGVFSASAARTINNNTEDRIRYASGADIAITSVWVNDKPAPAMGGGPPGAGASGDTAAGISSEPVHYLEPAFEPYEKLPGVEHAAKVFVKQNANFSVGDEAGSATLMGIDTYDFGMTAWFPSGLLDHSLNDYLNLMASDTRAVLISRTLAEQKQAKAGDTIWIGWANSQSQPFVVYGIIDYFPTFNPNPPLGSVVASDERTKRNAPMLIVGHLSRIQFQLGLEPYEVWLKMKPGFSSAALYEAVEENRLPVTELVNTELEWNLEKNDPFLMALNGILTLGFLISIIVSFFGFLLYWVLSLKGRTLQNGVMRALGLSLRQMIGMLVLEQALTSGIAVVIGIFVGNLASSLYVPNFQIAFNPSALVPPFHVIFDSFDYIRLYAVVCTMLVLGLAILGGMMARTRIHQALKLGED</sequence>
<evidence type="ECO:0000256" key="3">
    <source>
        <dbReference type="ARBA" id="ARBA00022692"/>
    </source>
</evidence>
<accession>A0A841T7S7</accession>
<dbReference type="InterPro" id="IPR050250">
    <property type="entry name" value="Macrolide_Exporter_MacB"/>
</dbReference>
<feature type="transmembrane region" description="Helical" evidence="7">
    <location>
        <begin position="306"/>
        <end position="329"/>
    </location>
</feature>
<evidence type="ECO:0000313" key="11">
    <source>
        <dbReference type="Proteomes" id="UP000574133"/>
    </source>
</evidence>
<organism evidence="10 11">
    <name type="scientific">Cohnella lubricantis</name>
    <dbReference type="NCBI Taxonomy" id="2163172"/>
    <lineage>
        <taxon>Bacteria</taxon>
        <taxon>Bacillati</taxon>
        <taxon>Bacillota</taxon>
        <taxon>Bacilli</taxon>
        <taxon>Bacillales</taxon>
        <taxon>Paenibacillaceae</taxon>
        <taxon>Cohnella</taxon>
    </lineage>
</organism>
<dbReference type="Proteomes" id="UP000574133">
    <property type="component" value="Unassembled WGS sequence"/>
</dbReference>
<dbReference type="RefSeq" id="WP_185178244.1">
    <property type="nucleotide sequence ID" value="NZ_CBCSEP010000008.1"/>
</dbReference>
<feature type="transmembrane region" description="Helical" evidence="7">
    <location>
        <begin position="490"/>
        <end position="511"/>
    </location>
</feature>
<comment type="similarity">
    <text evidence="6">Belongs to the ABC-4 integral membrane protein family.</text>
</comment>
<keyword evidence="2" id="KW-1003">Cell membrane</keyword>